<dbReference type="AlphaFoldDB" id="A0A9D4YS17"/>
<evidence type="ECO:0000313" key="2">
    <source>
        <dbReference type="Proteomes" id="UP000821837"/>
    </source>
</evidence>
<keyword evidence="2" id="KW-1185">Reference proteome</keyword>
<dbReference type="Proteomes" id="UP000821837">
    <property type="component" value="Unassembled WGS sequence"/>
</dbReference>
<comment type="caution">
    <text evidence="1">The sequence shown here is derived from an EMBL/GenBank/DDBJ whole genome shotgun (WGS) entry which is preliminary data.</text>
</comment>
<organism evidence="1 2">
    <name type="scientific">Rhipicephalus sanguineus</name>
    <name type="common">Brown dog tick</name>
    <name type="synonym">Ixodes sanguineus</name>
    <dbReference type="NCBI Taxonomy" id="34632"/>
    <lineage>
        <taxon>Eukaryota</taxon>
        <taxon>Metazoa</taxon>
        <taxon>Ecdysozoa</taxon>
        <taxon>Arthropoda</taxon>
        <taxon>Chelicerata</taxon>
        <taxon>Arachnida</taxon>
        <taxon>Acari</taxon>
        <taxon>Parasitiformes</taxon>
        <taxon>Ixodida</taxon>
        <taxon>Ixodoidea</taxon>
        <taxon>Ixodidae</taxon>
        <taxon>Rhipicephalinae</taxon>
        <taxon>Rhipicephalus</taxon>
        <taxon>Rhipicephalus</taxon>
    </lineage>
</organism>
<reference evidence="1" key="2">
    <citation type="submission" date="2021-09" db="EMBL/GenBank/DDBJ databases">
        <authorList>
            <person name="Jia N."/>
            <person name="Wang J."/>
            <person name="Shi W."/>
            <person name="Du L."/>
            <person name="Sun Y."/>
            <person name="Zhan W."/>
            <person name="Jiang J."/>
            <person name="Wang Q."/>
            <person name="Zhang B."/>
            <person name="Ji P."/>
            <person name="Sakyi L.B."/>
            <person name="Cui X."/>
            <person name="Yuan T."/>
            <person name="Jiang B."/>
            <person name="Yang W."/>
            <person name="Lam T.T.-Y."/>
            <person name="Chang Q."/>
            <person name="Ding S."/>
            <person name="Wang X."/>
            <person name="Zhu J."/>
            <person name="Ruan X."/>
            <person name="Zhao L."/>
            <person name="Wei J."/>
            <person name="Que T."/>
            <person name="Du C."/>
            <person name="Cheng J."/>
            <person name="Dai P."/>
            <person name="Han X."/>
            <person name="Huang E."/>
            <person name="Gao Y."/>
            <person name="Liu J."/>
            <person name="Shao H."/>
            <person name="Ye R."/>
            <person name="Li L."/>
            <person name="Wei W."/>
            <person name="Wang X."/>
            <person name="Wang C."/>
            <person name="Huo Q."/>
            <person name="Li W."/>
            <person name="Guo W."/>
            <person name="Chen H."/>
            <person name="Chen S."/>
            <person name="Zhou L."/>
            <person name="Zhou L."/>
            <person name="Ni X."/>
            <person name="Tian J."/>
            <person name="Zhou Y."/>
            <person name="Sheng Y."/>
            <person name="Liu T."/>
            <person name="Pan Y."/>
            <person name="Xia L."/>
            <person name="Li J."/>
            <person name="Zhao F."/>
            <person name="Cao W."/>
        </authorList>
    </citation>
    <scope>NUCLEOTIDE SEQUENCE</scope>
    <source>
        <strain evidence="1">Rsan-2018</strain>
        <tissue evidence="1">Larvae</tissue>
    </source>
</reference>
<name>A0A9D4YS17_RHISA</name>
<dbReference type="EMBL" id="JABSTV010000241">
    <property type="protein sequence ID" value="KAH7986848.1"/>
    <property type="molecule type" value="Genomic_DNA"/>
</dbReference>
<protein>
    <submittedName>
        <fullName evidence="1">Uncharacterized protein</fullName>
    </submittedName>
</protein>
<sequence>MPSVLLSVMEADDDGSSSSGSDDIRSVCEDKIDELVEEVVHISAQDNSLTWNAETPDFTPCFQETVLVWAPCLFLWLTCPFDIAAFKRSRNPPLPWTFLNIAKVTSGLLGQTKGSSLQAL</sequence>
<proteinExistence type="predicted"/>
<reference evidence="1" key="1">
    <citation type="journal article" date="2020" name="Cell">
        <title>Large-Scale Comparative Analyses of Tick Genomes Elucidate Their Genetic Diversity and Vector Capacities.</title>
        <authorList>
            <consortium name="Tick Genome and Microbiome Consortium (TIGMIC)"/>
            <person name="Jia N."/>
            <person name="Wang J."/>
            <person name="Shi W."/>
            <person name="Du L."/>
            <person name="Sun Y."/>
            <person name="Zhan W."/>
            <person name="Jiang J.F."/>
            <person name="Wang Q."/>
            <person name="Zhang B."/>
            <person name="Ji P."/>
            <person name="Bell-Sakyi L."/>
            <person name="Cui X.M."/>
            <person name="Yuan T.T."/>
            <person name="Jiang B.G."/>
            <person name="Yang W.F."/>
            <person name="Lam T.T."/>
            <person name="Chang Q.C."/>
            <person name="Ding S.J."/>
            <person name="Wang X.J."/>
            <person name="Zhu J.G."/>
            <person name="Ruan X.D."/>
            <person name="Zhao L."/>
            <person name="Wei J.T."/>
            <person name="Ye R.Z."/>
            <person name="Que T.C."/>
            <person name="Du C.H."/>
            <person name="Zhou Y.H."/>
            <person name="Cheng J.X."/>
            <person name="Dai P.F."/>
            <person name="Guo W.B."/>
            <person name="Han X.H."/>
            <person name="Huang E.J."/>
            <person name="Li L.F."/>
            <person name="Wei W."/>
            <person name="Gao Y.C."/>
            <person name="Liu J.Z."/>
            <person name="Shao H.Z."/>
            <person name="Wang X."/>
            <person name="Wang C.C."/>
            <person name="Yang T.C."/>
            <person name="Huo Q.B."/>
            <person name="Li W."/>
            <person name="Chen H.Y."/>
            <person name="Chen S.E."/>
            <person name="Zhou L.G."/>
            <person name="Ni X.B."/>
            <person name="Tian J.H."/>
            <person name="Sheng Y."/>
            <person name="Liu T."/>
            <person name="Pan Y.S."/>
            <person name="Xia L.Y."/>
            <person name="Li J."/>
            <person name="Zhao F."/>
            <person name="Cao W.C."/>
        </authorList>
    </citation>
    <scope>NUCLEOTIDE SEQUENCE</scope>
    <source>
        <strain evidence="1">Rsan-2018</strain>
    </source>
</reference>
<gene>
    <name evidence="1" type="ORF">HPB52_024685</name>
</gene>
<evidence type="ECO:0000313" key="1">
    <source>
        <dbReference type="EMBL" id="KAH7986848.1"/>
    </source>
</evidence>
<accession>A0A9D4YS17</accession>